<sequence length="96" mass="10361">MQKFGIILLSLFALFLGGGAFFVFAVAAETCLSGPNTEGCIILQTFSLLALIPLAVSVGVGWLALKMNNGTIEKDTFVFLFLLVLLIWLGLVLFTF</sequence>
<dbReference type="EMBL" id="CYTW01000001">
    <property type="protein sequence ID" value="CUJ93137.1"/>
    <property type="molecule type" value="Genomic_DNA"/>
</dbReference>
<keyword evidence="1" id="KW-0472">Membrane</keyword>
<evidence type="ECO:0000313" key="3">
    <source>
        <dbReference type="Proteomes" id="UP000051870"/>
    </source>
</evidence>
<proteinExistence type="predicted"/>
<feature type="transmembrane region" description="Helical" evidence="1">
    <location>
        <begin position="77"/>
        <end position="95"/>
    </location>
</feature>
<dbReference type="AlphaFoldDB" id="A0A0N7M904"/>
<dbReference type="Proteomes" id="UP000051870">
    <property type="component" value="Unassembled WGS sequence"/>
</dbReference>
<dbReference type="RefSeq" id="WP_058310680.1">
    <property type="nucleotide sequence ID" value="NZ_CYTW01000001.1"/>
</dbReference>
<dbReference type="STRING" id="1715693.PH7735_01563"/>
<dbReference type="GeneID" id="83880614"/>
<evidence type="ECO:0000256" key="1">
    <source>
        <dbReference type="SAM" id="Phobius"/>
    </source>
</evidence>
<accession>A0A0N7M904</accession>
<protein>
    <submittedName>
        <fullName evidence="2">Uncharacterized protein</fullName>
    </submittedName>
</protein>
<evidence type="ECO:0000313" key="2">
    <source>
        <dbReference type="EMBL" id="CUJ93137.1"/>
    </source>
</evidence>
<gene>
    <name evidence="2" type="ORF">PH7735_01563</name>
</gene>
<name>A0A0N7M904_9RHOB</name>
<keyword evidence="1" id="KW-1133">Transmembrane helix</keyword>
<keyword evidence="1" id="KW-0812">Transmembrane</keyword>
<feature type="transmembrane region" description="Helical" evidence="1">
    <location>
        <begin position="41"/>
        <end position="65"/>
    </location>
</feature>
<keyword evidence="3" id="KW-1185">Reference proteome</keyword>
<reference evidence="3" key="1">
    <citation type="submission" date="2015-09" db="EMBL/GenBank/DDBJ databases">
        <authorList>
            <person name="Rodrigo-Torres Lidia"/>
            <person name="Arahal R.David."/>
        </authorList>
    </citation>
    <scope>NUCLEOTIDE SEQUENCE [LARGE SCALE GENOMIC DNA]</scope>
    <source>
        <strain evidence="3">CECT 7735</strain>
    </source>
</reference>
<organism evidence="2 3">
    <name type="scientific">Shimia thalassica</name>
    <dbReference type="NCBI Taxonomy" id="1715693"/>
    <lineage>
        <taxon>Bacteria</taxon>
        <taxon>Pseudomonadati</taxon>
        <taxon>Pseudomonadota</taxon>
        <taxon>Alphaproteobacteria</taxon>
        <taxon>Rhodobacterales</taxon>
        <taxon>Roseobacteraceae</taxon>
    </lineage>
</organism>